<evidence type="ECO:0000256" key="4">
    <source>
        <dbReference type="SAM" id="MobiDB-lite"/>
    </source>
</evidence>
<feature type="compositionally biased region" description="Polar residues" evidence="4">
    <location>
        <begin position="1"/>
        <end position="12"/>
    </location>
</feature>
<dbReference type="EMBL" id="HBHT01036412">
    <property type="protein sequence ID" value="CAD9989601.1"/>
    <property type="molecule type" value="Transcribed_RNA"/>
</dbReference>
<keyword evidence="1" id="KW-0677">Repeat</keyword>
<dbReference type="InterPro" id="IPR011990">
    <property type="entry name" value="TPR-like_helical_dom_sf"/>
</dbReference>
<dbReference type="Gene3D" id="1.25.40.10">
    <property type="entry name" value="Tetratricopeptide repeat domain"/>
    <property type="match status" value="1"/>
</dbReference>
<proteinExistence type="predicted"/>
<dbReference type="InterPro" id="IPR019734">
    <property type="entry name" value="TPR_rpt"/>
</dbReference>
<feature type="compositionally biased region" description="Pro residues" evidence="4">
    <location>
        <begin position="118"/>
        <end position="129"/>
    </location>
</feature>
<dbReference type="PANTHER" id="PTHR45641">
    <property type="entry name" value="TETRATRICOPEPTIDE REPEAT PROTEIN (AFU_ORTHOLOGUE AFUA_6G03870)"/>
    <property type="match status" value="1"/>
</dbReference>
<dbReference type="SMART" id="SM00028">
    <property type="entry name" value="TPR"/>
    <property type="match status" value="4"/>
</dbReference>
<dbReference type="PROSITE" id="PS50005">
    <property type="entry name" value="TPR"/>
    <property type="match status" value="1"/>
</dbReference>
<organism evidence="5">
    <name type="scientific">Entomoneis paludosa</name>
    <dbReference type="NCBI Taxonomy" id="265537"/>
    <lineage>
        <taxon>Eukaryota</taxon>
        <taxon>Sar</taxon>
        <taxon>Stramenopiles</taxon>
        <taxon>Ochrophyta</taxon>
        <taxon>Bacillariophyta</taxon>
        <taxon>Bacillariophyceae</taxon>
        <taxon>Bacillariophycidae</taxon>
        <taxon>Entomoneidaceae</taxon>
        <taxon>Entomoneis</taxon>
    </lineage>
</organism>
<evidence type="ECO:0000313" key="5">
    <source>
        <dbReference type="EMBL" id="CAD9989601.1"/>
    </source>
</evidence>
<reference evidence="5" key="1">
    <citation type="submission" date="2021-01" db="EMBL/GenBank/DDBJ databases">
        <authorList>
            <person name="Corre E."/>
            <person name="Pelletier E."/>
            <person name="Niang G."/>
            <person name="Scheremetjew M."/>
            <person name="Finn R."/>
            <person name="Kale V."/>
            <person name="Holt S."/>
            <person name="Cochrane G."/>
            <person name="Meng A."/>
            <person name="Brown T."/>
            <person name="Cohen L."/>
        </authorList>
    </citation>
    <scope>NUCLEOTIDE SEQUENCE</scope>
    <source>
        <strain evidence="5">CCMP125</strain>
    </source>
</reference>
<evidence type="ECO:0008006" key="6">
    <source>
        <dbReference type="Google" id="ProtNLM"/>
    </source>
</evidence>
<dbReference type="PANTHER" id="PTHR45641:SF19">
    <property type="entry name" value="NEPHROCYSTIN-3"/>
    <property type="match status" value="1"/>
</dbReference>
<accession>A0A7S2YQU6</accession>
<evidence type="ECO:0000256" key="2">
    <source>
        <dbReference type="ARBA" id="ARBA00022803"/>
    </source>
</evidence>
<gene>
    <name evidence="5" type="ORF">APAL1065_LOCUS24461</name>
</gene>
<keyword evidence="2 3" id="KW-0802">TPR repeat</keyword>
<protein>
    <recommendedName>
        <fullName evidence="6">Kinesin light chain</fullName>
    </recommendedName>
</protein>
<dbReference type="SUPFAM" id="SSF48452">
    <property type="entry name" value="TPR-like"/>
    <property type="match status" value="1"/>
</dbReference>
<feature type="region of interest" description="Disordered" evidence="4">
    <location>
        <begin position="80"/>
        <end position="136"/>
    </location>
</feature>
<evidence type="ECO:0000256" key="3">
    <source>
        <dbReference type="PROSITE-ProRule" id="PRU00339"/>
    </source>
</evidence>
<sequence length="358" mass="39318">MLETGSTVSFGSTEDVRKNNKAYNKPPLSPNKPPISPTTPPRSVTTPETKDNKPSFIMDWLEKINVDHLDFARVILQTPDRDGKSTRRVPNPEKASSLPEVQSAPCTPSKSETVSTTTPPPTTKTPAPTPSKGTPSCVRKLNLSPSIHSFRKQSIMIGNGWNAKGLEKAQQGKWDKALACWENALEIRQQVLGDDHSDVANTWNNIGIALGKLERFTAALAAMQKALELRISAHGTEKHTEVAATYHNLANIHQQAENYQEALKLLATSMSISQSLLGKKDIQVARTRMAMGHAHFDAQEYLEARTAYREALGIMEICHRAGDRGGLDCSLEIEQCQMDIQETEQLLLANASATSDNN</sequence>
<feature type="region of interest" description="Disordered" evidence="4">
    <location>
        <begin position="1"/>
        <end position="53"/>
    </location>
</feature>
<feature type="compositionally biased region" description="Low complexity" evidence="4">
    <location>
        <begin position="107"/>
        <end position="117"/>
    </location>
</feature>
<dbReference type="Pfam" id="PF13424">
    <property type="entry name" value="TPR_12"/>
    <property type="match status" value="2"/>
</dbReference>
<name>A0A7S2YQU6_9STRA</name>
<dbReference type="AlphaFoldDB" id="A0A7S2YQU6"/>
<feature type="repeat" description="TPR" evidence="3">
    <location>
        <begin position="200"/>
        <end position="233"/>
    </location>
</feature>
<evidence type="ECO:0000256" key="1">
    <source>
        <dbReference type="ARBA" id="ARBA00022737"/>
    </source>
</evidence>
<feature type="compositionally biased region" description="Pro residues" evidence="4">
    <location>
        <begin position="27"/>
        <end position="40"/>
    </location>
</feature>